<feature type="domain" description="Fringe-like glycosyltransferase" evidence="11">
    <location>
        <begin position="111"/>
        <end position="195"/>
    </location>
</feature>
<dbReference type="GO" id="GO:0016020">
    <property type="term" value="C:membrane"/>
    <property type="evidence" value="ECO:0007669"/>
    <property type="project" value="UniProtKB-SubCell"/>
</dbReference>
<dbReference type="InterPro" id="IPR003378">
    <property type="entry name" value="Fringe-like_glycosylTrfase"/>
</dbReference>
<keyword evidence="6" id="KW-0735">Signal-anchor</keyword>
<keyword evidence="3" id="KW-0328">Glycosyltransferase</keyword>
<dbReference type="STRING" id="6573.A0A210R2T5"/>
<name>A0A210R2T5_MIZYE</name>
<keyword evidence="5" id="KW-0812">Transmembrane</keyword>
<dbReference type="OrthoDB" id="421979at2759"/>
<comment type="subcellular location">
    <subcellularLocation>
        <location evidence="9">Endomembrane system</location>
        <topology evidence="9">Single-pass membrane protein</topology>
    </subcellularLocation>
    <subcellularLocation>
        <location evidence="1">Membrane</location>
        <topology evidence="1">Single-pass type II membrane protein</topology>
    </subcellularLocation>
</comment>
<evidence type="ECO:0000256" key="1">
    <source>
        <dbReference type="ARBA" id="ARBA00004606"/>
    </source>
</evidence>
<gene>
    <name evidence="12" type="ORF">KP79_PYT16333</name>
</gene>
<keyword evidence="13" id="KW-1185">Reference proteome</keyword>
<keyword evidence="4 12" id="KW-0808">Transferase</keyword>
<keyword evidence="7" id="KW-1133">Transmembrane helix</keyword>
<dbReference type="Proteomes" id="UP000242188">
    <property type="component" value="Unassembled WGS sequence"/>
</dbReference>
<evidence type="ECO:0000256" key="7">
    <source>
        <dbReference type="ARBA" id="ARBA00022989"/>
    </source>
</evidence>
<dbReference type="InterPro" id="IPR029044">
    <property type="entry name" value="Nucleotide-diphossugar_trans"/>
</dbReference>
<comment type="caution">
    <text evidence="12">The sequence shown here is derived from an EMBL/GenBank/DDBJ whole genome shotgun (WGS) entry which is preliminary data.</text>
</comment>
<proteinExistence type="inferred from homology"/>
<keyword evidence="8" id="KW-0472">Membrane</keyword>
<evidence type="ECO:0000256" key="6">
    <source>
        <dbReference type="ARBA" id="ARBA00022968"/>
    </source>
</evidence>
<evidence type="ECO:0000256" key="8">
    <source>
        <dbReference type="ARBA" id="ARBA00023136"/>
    </source>
</evidence>
<dbReference type="GO" id="GO:0012505">
    <property type="term" value="C:endomembrane system"/>
    <property type="evidence" value="ECO:0007669"/>
    <property type="project" value="UniProtKB-SubCell"/>
</dbReference>
<evidence type="ECO:0000313" key="12">
    <source>
        <dbReference type="EMBL" id="OWF55297.1"/>
    </source>
</evidence>
<accession>A0A210R2T5</accession>
<dbReference type="EMBL" id="NEDP02000704">
    <property type="protein sequence ID" value="OWF55297.1"/>
    <property type="molecule type" value="Genomic_DNA"/>
</dbReference>
<evidence type="ECO:0000256" key="4">
    <source>
        <dbReference type="ARBA" id="ARBA00022679"/>
    </source>
</evidence>
<dbReference type="PANTHER" id="PTHR10811">
    <property type="entry name" value="FRINGE-RELATED"/>
    <property type="match status" value="1"/>
</dbReference>
<dbReference type="FunFam" id="3.90.550.50:FF:000008">
    <property type="entry name" value="Beta-1,3-glucosyltransferase"/>
    <property type="match status" value="1"/>
</dbReference>
<dbReference type="GO" id="GO:0016757">
    <property type="term" value="F:glycosyltransferase activity"/>
    <property type="evidence" value="ECO:0007669"/>
    <property type="project" value="UniProtKB-KW"/>
</dbReference>
<evidence type="ECO:0000256" key="10">
    <source>
        <dbReference type="SAM" id="MobiDB-lite"/>
    </source>
</evidence>
<evidence type="ECO:0000313" key="13">
    <source>
        <dbReference type="Proteomes" id="UP000242188"/>
    </source>
</evidence>
<dbReference type="AlphaFoldDB" id="A0A210R2T5"/>
<dbReference type="SUPFAM" id="SSF53448">
    <property type="entry name" value="Nucleotide-diphospho-sugar transferases"/>
    <property type="match status" value="1"/>
</dbReference>
<evidence type="ECO:0000256" key="3">
    <source>
        <dbReference type="ARBA" id="ARBA00022676"/>
    </source>
</evidence>
<sequence length="513" mass="58858">MDVYGIHRLALLLAVITGISIVLGKKQNTDSKEESNSDIQLKDIVFIVLSQKNPYHEKRADVFKEEFESQIKDLSDNEKPKLIFIHKEHRNVLGAWAVFPLLPTFAKEYADAAWLFVCEEETRLDVQKLVNVLQRFDHTKELYLGHPLRDQSPTIIHHYAFHDNPSKFAYADWGAGFVFSQPLLSKMGKRWPDKEFKSDFTIDPKHELAKYIYSDAINVTLTPVTEICLVKKSEKCASWYPVMFPDCGPEIPEEDLYVAVKTCAKYHKERVPIVRKTWGNEAKNVEYYSDVEDRTIPTINLGIPNTERGHCGKTMAIIKRLQSHPRISQIPWFIIADDDTIINLRRLRKLLACYDSNFPIHMGEKYGYMVTKNEHGYTYITGGGGMVFSREAIDVIVLTHRADCPSNDAPDDMILGRTFKAIGLPLVHSPYFHQARPADYSAEFLSARTALSFHKHWMNDPIMIYNDLIASNESMDLQDPEMEVEEEEISETEAQDSTQSNMDTDSANQKEEL</sequence>
<dbReference type="Gene3D" id="3.90.550.50">
    <property type="match status" value="2"/>
</dbReference>
<feature type="region of interest" description="Disordered" evidence="10">
    <location>
        <begin position="475"/>
        <end position="513"/>
    </location>
</feature>
<feature type="domain" description="Fringe-like glycosyltransferase" evidence="11">
    <location>
        <begin position="252"/>
        <end position="459"/>
    </location>
</feature>
<evidence type="ECO:0000259" key="11">
    <source>
        <dbReference type="Pfam" id="PF02434"/>
    </source>
</evidence>
<feature type="compositionally biased region" description="Polar residues" evidence="10">
    <location>
        <begin position="495"/>
        <end position="507"/>
    </location>
</feature>
<evidence type="ECO:0000256" key="9">
    <source>
        <dbReference type="ARBA" id="ARBA00037847"/>
    </source>
</evidence>
<reference evidence="12 13" key="1">
    <citation type="journal article" date="2017" name="Nat. Ecol. Evol.">
        <title>Scallop genome provides insights into evolution of bilaterian karyotype and development.</title>
        <authorList>
            <person name="Wang S."/>
            <person name="Zhang J."/>
            <person name="Jiao W."/>
            <person name="Li J."/>
            <person name="Xun X."/>
            <person name="Sun Y."/>
            <person name="Guo X."/>
            <person name="Huan P."/>
            <person name="Dong B."/>
            <person name="Zhang L."/>
            <person name="Hu X."/>
            <person name="Sun X."/>
            <person name="Wang J."/>
            <person name="Zhao C."/>
            <person name="Wang Y."/>
            <person name="Wang D."/>
            <person name="Huang X."/>
            <person name="Wang R."/>
            <person name="Lv J."/>
            <person name="Li Y."/>
            <person name="Zhang Z."/>
            <person name="Liu B."/>
            <person name="Lu W."/>
            <person name="Hui Y."/>
            <person name="Liang J."/>
            <person name="Zhou Z."/>
            <person name="Hou R."/>
            <person name="Li X."/>
            <person name="Liu Y."/>
            <person name="Li H."/>
            <person name="Ning X."/>
            <person name="Lin Y."/>
            <person name="Zhao L."/>
            <person name="Xing Q."/>
            <person name="Dou J."/>
            <person name="Li Y."/>
            <person name="Mao J."/>
            <person name="Guo H."/>
            <person name="Dou H."/>
            <person name="Li T."/>
            <person name="Mu C."/>
            <person name="Jiang W."/>
            <person name="Fu Q."/>
            <person name="Fu X."/>
            <person name="Miao Y."/>
            <person name="Liu J."/>
            <person name="Yu Q."/>
            <person name="Li R."/>
            <person name="Liao H."/>
            <person name="Li X."/>
            <person name="Kong Y."/>
            <person name="Jiang Z."/>
            <person name="Chourrout D."/>
            <person name="Li R."/>
            <person name="Bao Z."/>
        </authorList>
    </citation>
    <scope>NUCLEOTIDE SEQUENCE [LARGE SCALE GENOMIC DNA]</scope>
    <source>
        <strain evidence="12 13">PY_sf001</strain>
    </source>
</reference>
<feature type="compositionally biased region" description="Acidic residues" evidence="10">
    <location>
        <begin position="476"/>
        <end position="494"/>
    </location>
</feature>
<protein>
    <submittedName>
        <fullName evidence="12">Beta-1,3-glucosyltransferase</fullName>
    </submittedName>
</protein>
<organism evidence="12 13">
    <name type="scientific">Mizuhopecten yessoensis</name>
    <name type="common">Japanese scallop</name>
    <name type="synonym">Patinopecten yessoensis</name>
    <dbReference type="NCBI Taxonomy" id="6573"/>
    <lineage>
        <taxon>Eukaryota</taxon>
        <taxon>Metazoa</taxon>
        <taxon>Spiralia</taxon>
        <taxon>Lophotrochozoa</taxon>
        <taxon>Mollusca</taxon>
        <taxon>Bivalvia</taxon>
        <taxon>Autobranchia</taxon>
        <taxon>Pteriomorphia</taxon>
        <taxon>Pectinida</taxon>
        <taxon>Pectinoidea</taxon>
        <taxon>Pectinidae</taxon>
        <taxon>Mizuhopecten</taxon>
    </lineage>
</organism>
<evidence type="ECO:0000256" key="5">
    <source>
        <dbReference type="ARBA" id="ARBA00022692"/>
    </source>
</evidence>
<comment type="similarity">
    <text evidence="2">Belongs to the glycosyltransferase 31 family.</text>
</comment>
<dbReference type="Pfam" id="PF02434">
    <property type="entry name" value="Fringe"/>
    <property type="match status" value="2"/>
</dbReference>
<evidence type="ECO:0000256" key="2">
    <source>
        <dbReference type="ARBA" id="ARBA00008661"/>
    </source>
</evidence>